<dbReference type="AlphaFoldDB" id="A0AAN7SB96"/>
<name>A0AAN7SB96_9COLE</name>
<reference evidence="2" key="1">
    <citation type="submission" date="2023-01" db="EMBL/GenBank/DDBJ databases">
        <title>Key to firefly adult light organ development and bioluminescence: homeobox transcription factors regulate luciferase expression and transportation to peroxisome.</title>
        <authorList>
            <person name="Fu X."/>
        </authorList>
    </citation>
    <scope>NUCLEOTIDE SEQUENCE [LARGE SCALE GENOMIC DNA]</scope>
</reference>
<gene>
    <name evidence="1" type="ORF">RN001_016328</name>
</gene>
<protein>
    <submittedName>
        <fullName evidence="1">Uncharacterized protein</fullName>
    </submittedName>
</protein>
<dbReference type="Proteomes" id="UP001353858">
    <property type="component" value="Unassembled WGS sequence"/>
</dbReference>
<comment type="caution">
    <text evidence="1">The sequence shown here is derived from an EMBL/GenBank/DDBJ whole genome shotgun (WGS) entry which is preliminary data.</text>
</comment>
<sequence length="400" mass="44905">MVTVVICHILEEPQTLAHSIENVIKGKALPSIPPHYRKLIYLARHIGGTVTRALETFFIVAKSILRVDCSIFKRPEDLDSRLPMRAELTTRTHAPQMEEEVSVQVVYDLLNALLQPLELSAPEASEVQMSKPPVNTSTNTTRETMYQRASDLLSNNSASNEILNIDNQDDSSVTPIMRVRLTRSLSESALDNRVEQELILRPMLAKHSILKILADAVVSYEAVAKLITGFTFKNGYSDITEDCSALAFMFDKLLPVTENISDRDCSMMCRLLIAAISSCNHCPESQSTLVNEVKSTLVRALLMPESFEKHTQVQLITGIITTMIENCPPSNQLKVFKNQPLNGQINNIVKLMLKKGLFNDLVRTSHYIDLSTPHFSITVNSSLKPMESLTNRLREEFHLE</sequence>
<dbReference type="EMBL" id="JARPUR010000008">
    <property type="protein sequence ID" value="KAK4872204.1"/>
    <property type="molecule type" value="Genomic_DNA"/>
</dbReference>
<organism evidence="1 2">
    <name type="scientific">Aquatica leii</name>
    <dbReference type="NCBI Taxonomy" id="1421715"/>
    <lineage>
        <taxon>Eukaryota</taxon>
        <taxon>Metazoa</taxon>
        <taxon>Ecdysozoa</taxon>
        <taxon>Arthropoda</taxon>
        <taxon>Hexapoda</taxon>
        <taxon>Insecta</taxon>
        <taxon>Pterygota</taxon>
        <taxon>Neoptera</taxon>
        <taxon>Endopterygota</taxon>
        <taxon>Coleoptera</taxon>
        <taxon>Polyphaga</taxon>
        <taxon>Elateriformia</taxon>
        <taxon>Elateroidea</taxon>
        <taxon>Lampyridae</taxon>
        <taxon>Luciolinae</taxon>
        <taxon>Aquatica</taxon>
    </lineage>
</organism>
<accession>A0AAN7SB96</accession>
<keyword evidence="2" id="KW-1185">Reference proteome</keyword>
<evidence type="ECO:0000313" key="2">
    <source>
        <dbReference type="Proteomes" id="UP001353858"/>
    </source>
</evidence>
<proteinExistence type="predicted"/>
<evidence type="ECO:0000313" key="1">
    <source>
        <dbReference type="EMBL" id="KAK4872204.1"/>
    </source>
</evidence>